<evidence type="ECO:0000313" key="2">
    <source>
        <dbReference type="EMBL" id="OIW29878.1"/>
    </source>
</evidence>
<name>A0A1J7IQY9_9PEZI</name>
<protein>
    <submittedName>
        <fullName evidence="2">Uncharacterized protein</fullName>
    </submittedName>
</protein>
<dbReference type="EMBL" id="KV875097">
    <property type="protein sequence ID" value="OIW29878.1"/>
    <property type="molecule type" value="Genomic_DNA"/>
</dbReference>
<proteinExistence type="predicted"/>
<reference evidence="2 3" key="1">
    <citation type="submission" date="2016-10" db="EMBL/GenBank/DDBJ databases">
        <title>Draft genome sequence of Coniochaeta ligniaria NRRL30616, a lignocellulolytic fungus for bioabatement of inhibitors in plant biomass hydrolysates.</title>
        <authorList>
            <consortium name="DOE Joint Genome Institute"/>
            <person name="Jimenez D.J."/>
            <person name="Hector R.E."/>
            <person name="Riley R."/>
            <person name="Sun H."/>
            <person name="Grigoriev I.V."/>
            <person name="Van Elsas J.D."/>
            <person name="Nichols N.N."/>
        </authorList>
    </citation>
    <scope>NUCLEOTIDE SEQUENCE [LARGE SCALE GENOMIC DNA]</scope>
    <source>
        <strain evidence="2 3">NRRL 30616</strain>
    </source>
</reference>
<sequence>MSPLSPMYDRQGGLASSPVNHTESLEKIRPHHHTGRYYSFPSFDIYEAGQQDEEKESEKSP</sequence>
<dbReference type="InParanoid" id="A0A1J7IQY9"/>
<evidence type="ECO:0000313" key="3">
    <source>
        <dbReference type="Proteomes" id="UP000182658"/>
    </source>
</evidence>
<evidence type="ECO:0000256" key="1">
    <source>
        <dbReference type="SAM" id="MobiDB-lite"/>
    </source>
</evidence>
<dbReference type="AlphaFoldDB" id="A0A1J7IQY9"/>
<dbReference type="OrthoDB" id="3437826at2759"/>
<keyword evidence="3" id="KW-1185">Reference proteome</keyword>
<organism evidence="2 3">
    <name type="scientific">Coniochaeta ligniaria NRRL 30616</name>
    <dbReference type="NCBI Taxonomy" id="1408157"/>
    <lineage>
        <taxon>Eukaryota</taxon>
        <taxon>Fungi</taxon>
        <taxon>Dikarya</taxon>
        <taxon>Ascomycota</taxon>
        <taxon>Pezizomycotina</taxon>
        <taxon>Sordariomycetes</taxon>
        <taxon>Sordariomycetidae</taxon>
        <taxon>Coniochaetales</taxon>
        <taxon>Coniochaetaceae</taxon>
        <taxon>Coniochaeta</taxon>
    </lineage>
</organism>
<gene>
    <name evidence="2" type="ORF">CONLIGDRAFT_680686</name>
</gene>
<feature type="region of interest" description="Disordered" evidence="1">
    <location>
        <begin position="1"/>
        <end position="61"/>
    </location>
</feature>
<dbReference type="Proteomes" id="UP000182658">
    <property type="component" value="Unassembled WGS sequence"/>
</dbReference>
<accession>A0A1J7IQY9</accession>